<name>A0A108U4Y8_9GAMM</name>
<dbReference type="InterPro" id="IPR046519">
    <property type="entry name" value="X-Tfes_XVIPCD"/>
</dbReference>
<evidence type="ECO:0000313" key="5">
    <source>
        <dbReference type="EMBL" id="KWS02653.1"/>
    </source>
</evidence>
<keyword evidence="6" id="KW-1185">Reference proteome</keyword>
<dbReference type="EC" id="3.1.3.1" evidence="5"/>
<evidence type="ECO:0000313" key="6">
    <source>
        <dbReference type="Proteomes" id="UP000023435"/>
    </source>
</evidence>
<feature type="compositionally biased region" description="Polar residues" evidence="1">
    <location>
        <begin position="331"/>
        <end position="340"/>
    </location>
</feature>
<dbReference type="InterPro" id="IPR036365">
    <property type="entry name" value="PGBD-like_sf"/>
</dbReference>
<dbReference type="EMBL" id="JAJA02000001">
    <property type="protein sequence ID" value="KWS02653.1"/>
    <property type="molecule type" value="Genomic_DNA"/>
</dbReference>
<evidence type="ECO:0000259" key="2">
    <source>
        <dbReference type="Pfam" id="PF01471"/>
    </source>
</evidence>
<proteinExistence type="predicted"/>
<dbReference type="Pfam" id="PF20410">
    <property type="entry name" value="X-Tfes_XVIPCD"/>
    <property type="match status" value="1"/>
</dbReference>
<dbReference type="Pfam" id="PF01471">
    <property type="entry name" value="PG_binding_1"/>
    <property type="match status" value="1"/>
</dbReference>
<dbReference type="AlphaFoldDB" id="A0A108U4Y8"/>
<dbReference type="PANTHER" id="PTHR21666">
    <property type="entry name" value="PEPTIDASE-RELATED"/>
    <property type="match status" value="1"/>
</dbReference>
<dbReference type="SUPFAM" id="SSF51261">
    <property type="entry name" value="Duplicated hybrid motif"/>
    <property type="match status" value="1"/>
</dbReference>
<reference evidence="5 6" key="1">
    <citation type="journal article" date="2014" name="Genome Announc.">
        <title>Draft Genome Sequence of Lysobacter capsici AZ78, a Bacterium Antagonistic to Plant-Pathogenic Oomycetes.</title>
        <authorList>
            <person name="Puopolo G."/>
            <person name="Sonego P."/>
            <person name="Engelen K."/>
            <person name="Pertot I."/>
        </authorList>
    </citation>
    <scope>NUCLEOTIDE SEQUENCE [LARGE SCALE GENOMIC DNA]</scope>
    <source>
        <strain evidence="5 6">AZ78</strain>
    </source>
</reference>
<evidence type="ECO:0000259" key="4">
    <source>
        <dbReference type="Pfam" id="PF20410"/>
    </source>
</evidence>
<dbReference type="PANTHER" id="PTHR21666:SF294">
    <property type="entry name" value="PEPTIDASE M23"/>
    <property type="match status" value="1"/>
</dbReference>
<feature type="region of interest" description="Disordered" evidence="1">
    <location>
        <begin position="234"/>
        <end position="253"/>
    </location>
</feature>
<dbReference type="SUPFAM" id="SSF47090">
    <property type="entry name" value="PGBD-like"/>
    <property type="match status" value="1"/>
</dbReference>
<dbReference type="InterPro" id="IPR036366">
    <property type="entry name" value="PGBDSf"/>
</dbReference>
<feature type="domain" description="Peptidoglycan binding-like" evidence="2">
    <location>
        <begin position="170"/>
        <end position="231"/>
    </location>
</feature>
<dbReference type="InterPro" id="IPR002477">
    <property type="entry name" value="Peptidoglycan-bd-like"/>
</dbReference>
<feature type="domain" description="M23ase beta-sheet core" evidence="3">
    <location>
        <begin position="52"/>
        <end position="137"/>
    </location>
</feature>
<feature type="region of interest" description="Disordered" evidence="1">
    <location>
        <begin position="328"/>
        <end position="374"/>
    </location>
</feature>
<dbReference type="CDD" id="cd12797">
    <property type="entry name" value="M23_peptidase"/>
    <property type="match status" value="1"/>
</dbReference>
<feature type="domain" description="X-Tfes XVIPCD" evidence="4">
    <location>
        <begin position="247"/>
        <end position="345"/>
    </location>
</feature>
<dbReference type="InterPro" id="IPR011055">
    <property type="entry name" value="Dup_hybrid_motif"/>
</dbReference>
<dbReference type="GO" id="GO:0004222">
    <property type="term" value="F:metalloendopeptidase activity"/>
    <property type="evidence" value="ECO:0007669"/>
    <property type="project" value="TreeGrafter"/>
</dbReference>
<gene>
    <name evidence="5" type="ORF">AZ78_0197</name>
</gene>
<dbReference type="InterPro" id="IPR016047">
    <property type="entry name" value="M23ase_b-sheet_dom"/>
</dbReference>
<protein>
    <submittedName>
        <fullName evidence="5">Alkaline phosphatase</fullName>
        <ecNumber evidence="5">3.1.3.1</ecNumber>
    </submittedName>
</protein>
<dbReference type="GO" id="GO:0004035">
    <property type="term" value="F:alkaline phosphatase activity"/>
    <property type="evidence" value="ECO:0007669"/>
    <property type="project" value="UniProtKB-EC"/>
</dbReference>
<organism evidence="5 6">
    <name type="scientific">Lysobacter capsici AZ78</name>
    <dbReference type="NCBI Taxonomy" id="1444315"/>
    <lineage>
        <taxon>Bacteria</taxon>
        <taxon>Pseudomonadati</taxon>
        <taxon>Pseudomonadota</taxon>
        <taxon>Gammaproteobacteria</taxon>
        <taxon>Lysobacterales</taxon>
        <taxon>Lysobacteraceae</taxon>
        <taxon>Lysobacter</taxon>
    </lineage>
</organism>
<feature type="compositionally biased region" description="Low complexity" evidence="1">
    <location>
        <begin position="341"/>
        <end position="367"/>
    </location>
</feature>
<evidence type="ECO:0000256" key="1">
    <source>
        <dbReference type="SAM" id="MobiDB-lite"/>
    </source>
</evidence>
<sequence length="374" mass="40574">MSYQDIMNVILPPQQGRSSHITGHYGEHRASGPHGGSDFNYVGGQAGVNLEHPSIHSPVAGTVEFVGGRYGTISIRDAEGNRHQLLHTQSQSVVEGQRIEAGAVIGTMGGRGPNGEAQYAQHVHYQMKDPQGRNLNPEEFWNQRQTTGARSATGAEQHKPNDGVMHAGERGQDVRALQEGLNRLGYRDGEGKALSADGDFGERTRQAVQAFQREHGLKDDGVAGPKTLDAMKHATPRQDDQGKLLSSPSHPDHAMYKQAVDGLEKLGPQAGFRDHAQLERAAGTLTYEARMSGMNRIDHVVPSVNGSGLFAVQGGLNDPAHQRVFADKDQAMSQSIEQSSQKLQQDAPKLAQAQQQQQEQQQAQQQASPKMSLI</sequence>
<dbReference type="Gene3D" id="1.10.101.10">
    <property type="entry name" value="PGBD-like superfamily/PGBD"/>
    <property type="match status" value="1"/>
</dbReference>
<dbReference type="OrthoDB" id="1491023at2"/>
<comment type="caution">
    <text evidence="5">The sequence shown here is derived from an EMBL/GenBank/DDBJ whole genome shotgun (WGS) entry which is preliminary data.</text>
</comment>
<evidence type="ECO:0000259" key="3">
    <source>
        <dbReference type="Pfam" id="PF01551"/>
    </source>
</evidence>
<dbReference type="Gene3D" id="2.70.70.10">
    <property type="entry name" value="Glucose Permease (Domain IIA)"/>
    <property type="match status" value="1"/>
</dbReference>
<dbReference type="Pfam" id="PF01551">
    <property type="entry name" value="Peptidase_M23"/>
    <property type="match status" value="1"/>
</dbReference>
<accession>A0A108U4Y8</accession>
<dbReference type="InterPro" id="IPR050570">
    <property type="entry name" value="Cell_wall_metabolism_enzyme"/>
</dbReference>
<feature type="region of interest" description="Disordered" evidence="1">
    <location>
        <begin position="144"/>
        <end position="167"/>
    </location>
</feature>
<dbReference type="Proteomes" id="UP000023435">
    <property type="component" value="Unassembled WGS sequence"/>
</dbReference>
<feature type="compositionally biased region" description="Basic and acidic residues" evidence="1">
    <location>
        <begin position="156"/>
        <end position="167"/>
    </location>
</feature>
<keyword evidence="5" id="KW-0378">Hydrolase</keyword>